<dbReference type="SMART" id="SM00823">
    <property type="entry name" value="PKS_PP"/>
    <property type="match status" value="2"/>
</dbReference>
<evidence type="ECO:0000256" key="1">
    <source>
        <dbReference type="ARBA" id="ARBA00001957"/>
    </source>
</evidence>
<dbReference type="InterPro" id="IPR009081">
    <property type="entry name" value="PP-bd_ACP"/>
</dbReference>
<dbReference type="InterPro" id="IPR010060">
    <property type="entry name" value="NRPS_synth"/>
</dbReference>
<keyword evidence="4" id="KW-0597">Phosphoprotein</keyword>
<dbReference type="Gene3D" id="3.30.559.30">
    <property type="entry name" value="Nonribosomal peptide synthetase, condensation domain"/>
    <property type="match status" value="3"/>
</dbReference>
<dbReference type="PATRIC" id="fig|272123.3.peg.5913"/>
<dbReference type="EC" id="5.1.1.12" evidence="9"/>
<dbReference type="GO" id="GO:0044550">
    <property type="term" value="P:secondary metabolite biosynthetic process"/>
    <property type="evidence" value="ECO:0007669"/>
    <property type="project" value="UniProtKB-ARBA"/>
</dbReference>
<keyword evidence="5" id="KW-0436">Ligase</keyword>
<dbReference type="Pfam" id="PF00501">
    <property type="entry name" value="AMP-binding"/>
    <property type="match status" value="2"/>
</dbReference>
<dbReference type="FunFam" id="3.40.50.980:FF:000001">
    <property type="entry name" value="Non-ribosomal peptide synthetase"/>
    <property type="match status" value="2"/>
</dbReference>
<keyword evidence="7" id="KW-0045">Antibiotic biosynthesis</keyword>
<dbReference type="STRING" id="272123.Anacy_5459"/>
<dbReference type="FunFam" id="3.30.559.30:FF:000001">
    <property type="entry name" value="Non-ribosomal peptide synthetase"/>
    <property type="match status" value="2"/>
</dbReference>
<dbReference type="CDD" id="cd17643">
    <property type="entry name" value="A_NRPS_Cytc1-like"/>
    <property type="match status" value="1"/>
</dbReference>
<dbReference type="NCBIfam" id="TIGR01720">
    <property type="entry name" value="NRPS-para261"/>
    <property type="match status" value="1"/>
</dbReference>
<evidence type="ECO:0000313" key="10">
    <source>
        <dbReference type="Proteomes" id="UP000010474"/>
    </source>
</evidence>
<dbReference type="Proteomes" id="UP000010474">
    <property type="component" value="Chromosome"/>
</dbReference>
<evidence type="ECO:0000256" key="5">
    <source>
        <dbReference type="ARBA" id="ARBA00022598"/>
    </source>
</evidence>
<dbReference type="FunFam" id="3.40.50.980:FF:000002">
    <property type="entry name" value="Enterobactin synthetase component F"/>
    <property type="match status" value="2"/>
</dbReference>
<dbReference type="InterPro" id="IPR006162">
    <property type="entry name" value="Ppantetheine_attach_site"/>
</dbReference>
<dbReference type="GO" id="GO:0031177">
    <property type="term" value="F:phosphopantetheine binding"/>
    <property type="evidence" value="ECO:0007669"/>
    <property type="project" value="InterPro"/>
</dbReference>
<name>K9ZPR0_ANACC</name>
<dbReference type="CDD" id="cd19531">
    <property type="entry name" value="LCL_NRPS-like"/>
    <property type="match status" value="2"/>
</dbReference>
<feature type="domain" description="Carrier" evidence="8">
    <location>
        <begin position="2117"/>
        <end position="2191"/>
    </location>
</feature>
<dbReference type="RefSeq" id="WP_015217386.1">
    <property type="nucleotide sequence ID" value="NC_019771.1"/>
</dbReference>
<proteinExistence type="inferred from homology"/>
<dbReference type="InterPro" id="IPR020845">
    <property type="entry name" value="AMP-binding_CS"/>
</dbReference>
<dbReference type="FunFam" id="3.30.300.30:FF:000010">
    <property type="entry name" value="Enterobactin synthetase component F"/>
    <property type="match status" value="2"/>
</dbReference>
<keyword evidence="9" id="KW-0413">Isomerase</keyword>
<dbReference type="PANTHER" id="PTHR45527:SF14">
    <property type="entry name" value="PLIPASTATIN SYNTHASE SUBUNIT B"/>
    <property type="match status" value="1"/>
</dbReference>
<dbReference type="InterPro" id="IPR036736">
    <property type="entry name" value="ACP-like_sf"/>
</dbReference>
<dbReference type="PROSITE" id="PS50075">
    <property type="entry name" value="CARRIER"/>
    <property type="match status" value="2"/>
</dbReference>
<dbReference type="InterPro" id="IPR044894">
    <property type="entry name" value="TubC_N_sf"/>
</dbReference>
<keyword evidence="10" id="KW-1185">Reference proteome</keyword>
<dbReference type="Pfam" id="PF13193">
    <property type="entry name" value="AMP-binding_C"/>
    <property type="match status" value="2"/>
</dbReference>
<dbReference type="Gene3D" id="2.30.38.10">
    <property type="entry name" value="Luciferase, Domain 3"/>
    <property type="match status" value="2"/>
</dbReference>
<evidence type="ECO:0000256" key="7">
    <source>
        <dbReference type="ARBA" id="ARBA00023194"/>
    </source>
</evidence>
<evidence type="ECO:0000313" key="9">
    <source>
        <dbReference type="EMBL" id="AFZ60774.1"/>
    </source>
</evidence>
<keyword evidence="6" id="KW-0677">Repeat</keyword>
<gene>
    <name evidence="9" type="ordered locus">Anacy_5459</name>
</gene>
<organism evidence="9 10">
    <name type="scientific">Anabaena cylindrica (strain ATCC 27899 / PCC 7122)</name>
    <dbReference type="NCBI Taxonomy" id="272123"/>
    <lineage>
        <taxon>Bacteria</taxon>
        <taxon>Bacillati</taxon>
        <taxon>Cyanobacteriota</taxon>
        <taxon>Cyanophyceae</taxon>
        <taxon>Nostocales</taxon>
        <taxon>Nostocaceae</taxon>
        <taxon>Anabaena</taxon>
    </lineage>
</organism>
<comment type="similarity">
    <text evidence="2">Belongs to the ATP-dependent AMP-binding enzyme family.</text>
</comment>
<dbReference type="EMBL" id="CP003659">
    <property type="protein sequence ID" value="AFZ60774.1"/>
    <property type="molecule type" value="Genomic_DNA"/>
</dbReference>
<dbReference type="SUPFAM" id="SSF47336">
    <property type="entry name" value="ACP-like"/>
    <property type="match status" value="2"/>
</dbReference>
<dbReference type="GO" id="GO:0008610">
    <property type="term" value="P:lipid biosynthetic process"/>
    <property type="evidence" value="ECO:0007669"/>
    <property type="project" value="UniProtKB-ARBA"/>
</dbReference>
<dbReference type="InterPro" id="IPR023213">
    <property type="entry name" value="CAT-like_dom_sf"/>
</dbReference>
<protein>
    <submittedName>
        <fullName evidence="9">Amino acid adenylation domain protein</fullName>
        <ecNumber evidence="9">5.1.1.12</ecNumber>
    </submittedName>
</protein>
<dbReference type="InterPro" id="IPR000873">
    <property type="entry name" value="AMP-dep_synth/lig_dom"/>
</dbReference>
<dbReference type="CDD" id="cd19534">
    <property type="entry name" value="E_NRPS"/>
    <property type="match status" value="1"/>
</dbReference>
<dbReference type="OrthoDB" id="9757538at2"/>
<dbReference type="Pfam" id="PF00668">
    <property type="entry name" value="Condensation"/>
    <property type="match status" value="3"/>
</dbReference>
<dbReference type="PROSITE" id="PS00012">
    <property type="entry name" value="PHOSPHOPANTETHEINE"/>
    <property type="match status" value="2"/>
</dbReference>
<sequence>MKTTTEFLAYLKSLDIQLWVNGDKLHYSTPTGTLTPTLLGQIKEYKPEIIKLLQNTTLDSSYSTGAIVPVTRDTDIPLSFAQQRLWLIEQIAGNSAIYNESGVVKISGSLQIAVLQQSFAEIVQRHEVLRTSFKNVDGQPIQEIAPNLNITVPVVDWRSLTKTEQELEVQRLIAEEAKRPFDLTQAPLLRVTLLQLEETEYLLQLTIHHILADFWAINLLLDEFTLLYQAFAQGKASPLPPLPIQYADFTVWQRQYLQTDLLETELAYWKQQLHNAPNLLQLPIERSRPPIQTYPGKIHNFSLSKTLTESLKATSRSVGATLFMTLLATFKTLLYRYTGQEDILVGSPIANRNRAEIEKLIGIFANTLVLRTSLSGNPSFRELLIRVREVTLNAYTHQNLPFEKLVEELQLPRDLSYSQLFQVMFSFLNVPQTSLEIPGLTLEILPTHNQTSRFDLTLEFAETESGLIGEVEYNTDLFDAATISSMVGHLETLLTAVAANPDQRLLELPILTPKEENQLLVEWNQTQVDYPQQSCIHQLFEQQVELTPDAIALVFEDEQLTYRELNTKANQLAHYLQKLGVKPETLVGICIERSIEMIVGLLGILKAGGAYVPLDPAYPPERLEFMLADAQVPILLTQASLLTTLPTHSALVVCLDTDWDKITLHSPQNPTSNVKIGNAAYVIYTSGSTGQPKGVLVNHSNIVRLFAATQAWYNFNSQDVWTLFHSYAFDFSVWEIWGALIYGGKLVVVPYLVSRSPEEFYQLLCEERVTVLNQTPSAFRQLIKAEESLGISPELNLRLVIFGGEALELPSLKPWFDQHGDQWPQLVNMYGITETTVHVTYRPLTMVDLNNTASVIGRPIPDLQIYLLDQHFQLVPVGVPGEIYVGGAGVTRGYLNRPDLTKEKFIPHPFSQKLDSRLYKTGDLARYLSNGDIEYLGRVDYQVKLRGFRIELGEIESVLSQHPDIREVVVIVHSDQADFQRLVAYLVPRSKQDLAISELRQFLELQLPDYMIPNVFFTLEALPLTPNGKVNRKALPAPDPIQLSPKTDFVPPSSPVEEILAGIWADVLGLEKVGIHNNFFQLGGHSLIATRVISRIRQVFLQELPLRRLFELPTVAQLAKEIKKSSKSGTGLEIPSIKPHFWTGELPLSFAQQRLWFLTQLEPDSPFYNIPIAVRLQGQLNYDVLEQSFHTIVQRHKTLQTNFQTVAGQPIAFISPTRPIQLNILDLSALPTQQRETEIKQLVLAEAQSPFDLNHDFLLRVKLLNVGEKEHILLLTIHHIIADGWSIGVVMREVSQLYTAFCAGQTPTMPELPIQYTDFASWQRQWLKGEVLQEQILYWRKHLEALPPKLELPTDRPRPAVQTFQGAIHAFTISPELTIALNMLSQQTGSTLFMTLLTAFKVLLGRYTNSTDIVVGTPIANRNQGETEQLVGLFVNTLVLRTDLSGDLTFRELLGRLREVALGAYAHQDLPFEQLVEELQPQRSLSHTPLFQVMFVLQNAPMSALKLAGLTVSAVETELGSAKFDLTLYMEQEDSGLRAAFEYNTDLFDASTISRMAGHLETLLTAITANPDQRLLELPILTPKEENQLLVKWNQTQVDYPQQSCIHQLFEQQVELTPDAIALVFENEQLTYRELNTKANQLAHYLQKLGVKPETLVGICIERSIEMVVGLLGILKAGGAYVPLDPAYPPERIAFMLADAQVPILLTQTSLLETLPTHSAQVICLDTDWDKITLYNPQNPQSSVTSENLIYVIYTSGSTGNPKGAMNTHKGLCNRLLWMQDTYKLTPQDRVLQKTPFSFDVSVWEFFWTLITGAKLVIAQPGGHQDSAYLVQLIAREQITTVHFVPAMLQVFLEESGLETCRCLKRVICSGEALPKTLQDRFFALLDADLHNLYGPTEAAIDVTFWQCQPHSQLPFVPIGRPISNTQIYILDGQGKPTPVGVPGELHIGGVGLARGYLNRPDLTNEKFIPHPFSQELDSRLYKTGDLARYLSNGDIEYLGRVDYQVKLRGFRIELGEIESVLSQHPDVREVVVLAREDLPGEKRLVGYVIRNGEDHKTGYFLGELRSFLKEKLPDYMVPSAFVILDALPLTANGKVDRRSLPAPDATRPDLATAFIPPHNSVEEALAGIWSHVLRREPIGIQDNFFELGGDSILSLQIIFLAHRAGLQLTPKQLFQHQTIAELATVVGKNQLVQPEQGLVIGTHPHTPIQQWFFEQEFLEPYHWNQAVLLEVRQPLNTMLLEQALQHLLVHHDALRMRFERLGDSWRQVNGDLNADVPFTKIKLSTLSEIEVIATQLQASLNLSQGSLVRVCLFDLGANQSSRLLLVIHHLVVDGVSWRILLEDLQTVYEQLILDQVVHLPPKTTSFQDWSKRLTDYAQSEKIKSELDYWLRDAYRNISKLPVDYLGGENIEASVSTVSIFLTVEETQLLLQEVPQAYKTQINDVLLTALVQSFRRWTGTESLLVELEGHGREAIFDDVDLSRTVGWFTNLFPILLELKQTSDLGEELKSIKEQLRRIPNRGIGYGLLRYLSQDGEIKAQLREMPQAEVVFNYLGQIDQVFSNSALFLPTKESCGLTYSLKASRSHVLAVNGIVVNSQLRMDWTYSQNIHKKTTVEQLAQYFLERLRSLIAHCQSSHIGGFTPSDFPLAQFDQKELDAVLAMVEFEGGAIG</sequence>
<dbReference type="FunFam" id="2.30.38.10:FF:000001">
    <property type="entry name" value="Non-ribosomal peptide synthetase PvdI"/>
    <property type="match status" value="2"/>
</dbReference>
<dbReference type="KEGG" id="acy:Anacy_5459"/>
<dbReference type="InterPro" id="IPR041464">
    <property type="entry name" value="TubC_N"/>
</dbReference>
<dbReference type="CDD" id="cd17646">
    <property type="entry name" value="A_NRPS_AB3403-like"/>
    <property type="match status" value="1"/>
</dbReference>
<dbReference type="InterPro" id="IPR045851">
    <property type="entry name" value="AMP-bd_C_sf"/>
</dbReference>
<dbReference type="FunFam" id="3.40.50.12780:FF:000012">
    <property type="entry name" value="Non-ribosomal peptide synthetase"/>
    <property type="match status" value="2"/>
</dbReference>
<evidence type="ECO:0000256" key="2">
    <source>
        <dbReference type="ARBA" id="ARBA00006432"/>
    </source>
</evidence>
<dbReference type="PANTHER" id="PTHR45527">
    <property type="entry name" value="NONRIBOSOMAL PEPTIDE SYNTHETASE"/>
    <property type="match status" value="1"/>
</dbReference>
<dbReference type="Gene3D" id="3.30.559.10">
    <property type="entry name" value="Chloramphenicol acetyltransferase-like domain"/>
    <property type="match status" value="3"/>
</dbReference>
<dbReference type="Gene3D" id="1.10.1200.10">
    <property type="entry name" value="ACP-like"/>
    <property type="match status" value="2"/>
</dbReference>
<dbReference type="InterPro" id="IPR001242">
    <property type="entry name" value="Condensation_dom"/>
</dbReference>
<comment type="cofactor">
    <cofactor evidence="1">
        <name>pantetheine 4'-phosphate</name>
        <dbReference type="ChEBI" id="CHEBI:47942"/>
    </cofactor>
</comment>
<reference evidence="10" key="1">
    <citation type="journal article" date="2013" name="Proc. Natl. Acad. Sci. U.S.A.">
        <title>Improving the coverage of the cyanobacterial phylum using diversity-driven genome sequencing.</title>
        <authorList>
            <person name="Shih P.M."/>
            <person name="Wu D."/>
            <person name="Latifi A."/>
            <person name="Axen S.D."/>
            <person name="Fewer D.P."/>
            <person name="Talla E."/>
            <person name="Calteau A."/>
            <person name="Cai F."/>
            <person name="Tandeau de Marsac N."/>
            <person name="Rippka R."/>
            <person name="Herdman M."/>
            <person name="Sivonen K."/>
            <person name="Coursin T."/>
            <person name="Laurent T."/>
            <person name="Goodwin L."/>
            <person name="Nolan M."/>
            <person name="Davenport K.W."/>
            <person name="Han C.S."/>
            <person name="Rubin E.M."/>
            <person name="Eisen J.A."/>
            <person name="Woyke T."/>
            <person name="Gugger M."/>
            <person name="Kerfeld C.A."/>
        </authorList>
    </citation>
    <scope>NUCLEOTIDE SEQUENCE [LARGE SCALE GENOMIC DNA]</scope>
    <source>
        <strain evidence="10">ATCC 27899 / PCC 7122</strain>
    </source>
</reference>
<dbReference type="GO" id="GO:0043041">
    <property type="term" value="P:amino acid activation for nonribosomal peptide biosynthetic process"/>
    <property type="evidence" value="ECO:0007669"/>
    <property type="project" value="TreeGrafter"/>
</dbReference>
<keyword evidence="3" id="KW-0596">Phosphopantetheine</keyword>
<evidence type="ECO:0000256" key="6">
    <source>
        <dbReference type="ARBA" id="ARBA00022737"/>
    </source>
</evidence>
<accession>K9ZPR0</accession>
<dbReference type="Pfam" id="PF00550">
    <property type="entry name" value="PP-binding"/>
    <property type="match status" value="2"/>
</dbReference>
<dbReference type="Gene3D" id="1.10.10.1830">
    <property type="entry name" value="Non-ribosomal peptide synthase, adenylation domain"/>
    <property type="match status" value="1"/>
</dbReference>
<dbReference type="SUPFAM" id="SSF56801">
    <property type="entry name" value="Acetyl-CoA synthetase-like"/>
    <property type="match status" value="2"/>
</dbReference>
<dbReference type="PROSITE" id="PS00455">
    <property type="entry name" value="AMP_BINDING"/>
    <property type="match status" value="2"/>
</dbReference>
<dbReference type="GO" id="GO:0050157">
    <property type="term" value="F:ornithine racemase activity"/>
    <property type="evidence" value="ECO:0007669"/>
    <property type="project" value="UniProtKB-EC"/>
</dbReference>
<dbReference type="InterPro" id="IPR010071">
    <property type="entry name" value="AA_adenyl_dom"/>
</dbReference>
<dbReference type="GO" id="GO:0005829">
    <property type="term" value="C:cytosol"/>
    <property type="evidence" value="ECO:0007669"/>
    <property type="project" value="TreeGrafter"/>
</dbReference>
<evidence type="ECO:0000259" key="8">
    <source>
        <dbReference type="PROSITE" id="PS50075"/>
    </source>
</evidence>
<evidence type="ECO:0000256" key="3">
    <source>
        <dbReference type="ARBA" id="ARBA00022450"/>
    </source>
</evidence>
<feature type="domain" description="Carrier" evidence="8">
    <location>
        <begin position="1051"/>
        <end position="1126"/>
    </location>
</feature>
<dbReference type="FunFam" id="3.30.559.10:FF:000012">
    <property type="entry name" value="Non-ribosomal peptide synthetase"/>
    <property type="match status" value="2"/>
</dbReference>
<dbReference type="HOGENOM" id="CLU_000022_0_0_3"/>
<dbReference type="Gene3D" id="3.30.300.30">
    <property type="match status" value="2"/>
</dbReference>
<dbReference type="NCBIfam" id="TIGR01733">
    <property type="entry name" value="AA-adenyl-dom"/>
    <property type="match status" value="2"/>
</dbReference>
<dbReference type="InterPro" id="IPR025110">
    <property type="entry name" value="AMP-bd_C"/>
</dbReference>
<evidence type="ECO:0000256" key="4">
    <source>
        <dbReference type="ARBA" id="ARBA00022553"/>
    </source>
</evidence>
<dbReference type="SUPFAM" id="SSF52777">
    <property type="entry name" value="CoA-dependent acyltransferases"/>
    <property type="match status" value="6"/>
</dbReference>
<dbReference type="NCBIfam" id="NF003417">
    <property type="entry name" value="PRK04813.1"/>
    <property type="match status" value="2"/>
</dbReference>
<dbReference type="FunFam" id="1.10.1200.10:FF:000005">
    <property type="entry name" value="Nonribosomal peptide synthetase 1"/>
    <property type="match status" value="2"/>
</dbReference>
<dbReference type="GO" id="GO:0017000">
    <property type="term" value="P:antibiotic biosynthetic process"/>
    <property type="evidence" value="ECO:0007669"/>
    <property type="project" value="UniProtKB-KW"/>
</dbReference>
<dbReference type="InterPro" id="IPR020806">
    <property type="entry name" value="PKS_PP-bd"/>
</dbReference>
<dbReference type="Gene3D" id="3.40.50.980">
    <property type="match status" value="4"/>
</dbReference>
<dbReference type="GO" id="GO:0016874">
    <property type="term" value="F:ligase activity"/>
    <property type="evidence" value="ECO:0007669"/>
    <property type="project" value="UniProtKB-KW"/>
</dbReference>
<dbReference type="Pfam" id="PF18563">
    <property type="entry name" value="TubC_N"/>
    <property type="match status" value="1"/>
</dbReference>
<dbReference type="eggNOG" id="COG1020">
    <property type="taxonomic scope" value="Bacteria"/>
</dbReference>